<dbReference type="PANTHER" id="PTHR21340">
    <property type="entry name" value="DIADENOSINE 5,5-P1,P4-TETRAPHOSPHATE PYROPHOSPHOHYDROLASE MUTT"/>
    <property type="match status" value="1"/>
</dbReference>
<dbReference type="AlphaFoldDB" id="A0A7Z0J2A0"/>
<sequence>MSSPETMSKVPRRRTVTVSDDGLDAEILAAGALCWRLRRSELEVLVIHRPRYDDWSFPKGKLDEGETLPECAVREVREEIGLKVRLGMPLPITRYCVGKARGTKNGNGGKDKAVWYWAAQVSEGTPVPDGDEVDETAWVSVARARELLSNPGDVLPLDELERLHEDQRLHTLPFIVLRHAKAKPRSSWSRAESERPLAATGKRQARAVERLLVCWRPRHLESSPWRRCAETIAPYVKAHRNRATYRKSLTEKRAEVHPERTQARVRRALELLLPTLICSHRPVLPLILETTSGWLQDRALLEAIPDEDPYLRPGAVLVAQQAMDRGGEIVSIEVYEPFED</sequence>
<proteinExistence type="inferred from homology"/>
<dbReference type="GO" id="GO:0006167">
    <property type="term" value="P:AMP biosynthetic process"/>
    <property type="evidence" value="ECO:0007669"/>
    <property type="project" value="TreeGrafter"/>
</dbReference>
<dbReference type="EMBL" id="JACCFQ010000001">
    <property type="protein sequence ID" value="NYJ15937.1"/>
    <property type="molecule type" value="Genomic_DNA"/>
</dbReference>
<accession>A0A7Z0J2A0</accession>
<dbReference type="GO" id="GO:0004081">
    <property type="term" value="F:bis(5'-nucleosyl)-tetraphosphatase (asymmetrical) activity"/>
    <property type="evidence" value="ECO:0007669"/>
    <property type="project" value="TreeGrafter"/>
</dbReference>
<dbReference type="InterPro" id="IPR020084">
    <property type="entry name" value="NUDIX_hydrolase_CS"/>
</dbReference>
<organism evidence="5 6">
    <name type="scientific">Nesterenkonia sandarakina</name>
    <dbReference type="NCBI Taxonomy" id="272918"/>
    <lineage>
        <taxon>Bacteria</taxon>
        <taxon>Bacillati</taxon>
        <taxon>Actinomycetota</taxon>
        <taxon>Actinomycetes</taxon>
        <taxon>Micrococcales</taxon>
        <taxon>Micrococcaceae</taxon>
        <taxon>Nesterenkonia</taxon>
    </lineage>
</organism>
<dbReference type="InterPro" id="IPR051325">
    <property type="entry name" value="Nudix_hydrolase_domain"/>
</dbReference>
<dbReference type="Gene3D" id="3.40.50.1240">
    <property type="entry name" value="Phosphoglycerate mutase-like"/>
    <property type="match status" value="1"/>
</dbReference>
<evidence type="ECO:0000313" key="6">
    <source>
        <dbReference type="Proteomes" id="UP000560069"/>
    </source>
</evidence>
<evidence type="ECO:0000313" key="5">
    <source>
        <dbReference type="EMBL" id="NYJ15937.1"/>
    </source>
</evidence>
<dbReference type="SMART" id="SM00855">
    <property type="entry name" value="PGAM"/>
    <property type="match status" value="1"/>
</dbReference>
<dbReference type="PROSITE" id="PS51462">
    <property type="entry name" value="NUDIX"/>
    <property type="match status" value="1"/>
</dbReference>
<dbReference type="PANTHER" id="PTHR21340:SF0">
    <property type="entry name" value="BIS(5'-NUCLEOSYL)-TETRAPHOSPHATASE [ASYMMETRICAL]"/>
    <property type="match status" value="1"/>
</dbReference>
<dbReference type="EC" id="3.6.1.55" evidence="5"/>
<dbReference type="GO" id="GO:0035539">
    <property type="term" value="F:8-oxo-7,8-dihydrodeoxyguanosine triphosphate pyrophosphatase activity"/>
    <property type="evidence" value="ECO:0007669"/>
    <property type="project" value="UniProtKB-EC"/>
</dbReference>
<feature type="domain" description="Nudix hydrolase" evidence="4">
    <location>
        <begin position="27"/>
        <end position="161"/>
    </location>
</feature>
<comment type="similarity">
    <text evidence="1 3">Belongs to the Nudix hydrolase family.</text>
</comment>
<evidence type="ECO:0000259" key="4">
    <source>
        <dbReference type="PROSITE" id="PS51462"/>
    </source>
</evidence>
<dbReference type="Proteomes" id="UP000560069">
    <property type="component" value="Unassembled WGS sequence"/>
</dbReference>
<dbReference type="InterPro" id="IPR015797">
    <property type="entry name" value="NUDIX_hydrolase-like_dom_sf"/>
</dbReference>
<dbReference type="PROSITE" id="PS00893">
    <property type="entry name" value="NUDIX_BOX"/>
    <property type="match status" value="1"/>
</dbReference>
<dbReference type="InterPro" id="IPR029033">
    <property type="entry name" value="His_PPase_superfam"/>
</dbReference>
<keyword evidence="6" id="KW-1185">Reference proteome</keyword>
<evidence type="ECO:0000256" key="1">
    <source>
        <dbReference type="ARBA" id="ARBA00005582"/>
    </source>
</evidence>
<name>A0A7Z0J2A0_9MICC</name>
<evidence type="ECO:0000256" key="2">
    <source>
        <dbReference type="ARBA" id="ARBA00022801"/>
    </source>
</evidence>
<dbReference type="RefSeq" id="WP_343050564.1">
    <property type="nucleotide sequence ID" value="NZ_BAAALK010000008.1"/>
</dbReference>
<dbReference type="GO" id="GO:0006754">
    <property type="term" value="P:ATP biosynthetic process"/>
    <property type="evidence" value="ECO:0007669"/>
    <property type="project" value="TreeGrafter"/>
</dbReference>
<dbReference type="Pfam" id="PF00293">
    <property type="entry name" value="NUDIX"/>
    <property type="match status" value="1"/>
</dbReference>
<comment type="caution">
    <text evidence="5">The sequence shown here is derived from an EMBL/GenBank/DDBJ whole genome shotgun (WGS) entry which is preliminary data.</text>
</comment>
<keyword evidence="2 3" id="KW-0378">Hydrolase</keyword>
<dbReference type="InterPro" id="IPR020476">
    <property type="entry name" value="Nudix_hydrolase"/>
</dbReference>
<gene>
    <name evidence="5" type="ORF">HNR11_000471</name>
</gene>
<protein>
    <submittedName>
        <fullName evidence="5">8-oxo-dGTP diphosphatase</fullName>
        <ecNumber evidence="5">3.6.1.55</ecNumber>
    </submittedName>
</protein>
<dbReference type="SUPFAM" id="SSF53254">
    <property type="entry name" value="Phosphoglycerate mutase-like"/>
    <property type="match status" value="1"/>
</dbReference>
<dbReference type="Gene3D" id="3.90.79.10">
    <property type="entry name" value="Nucleoside Triphosphate Pyrophosphohydrolase"/>
    <property type="match status" value="1"/>
</dbReference>
<evidence type="ECO:0000256" key="3">
    <source>
        <dbReference type="RuleBase" id="RU003476"/>
    </source>
</evidence>
<dbReference type="InterPro" id="IPR013078">
    <property type="entry name" value="His_Pase_superF_clade-1"/>
</dbReference>
<reference evidence="5 6" key="1">
    <citation type="submission" date="2020-07" db="EMBL/GenBank/DDBJ databases">
        <title>Sequencing the genomes of 1000 actinobacteria strains.</title>
        <authorList>
            <person name="Klenk H.-P."/>
        </authorList>
    </citation>
    <scope>NUCLEOTIDE SEQUENCE [LARGE SCALE GENOMIC DNA]</scope>
    <source>
        <strain evidence="5 6">DSM 15664</strain>
    </source>
</reference>
<dbReference type="InterPro" id="IPR000086">
    <property type="entry name" value="NUDIX_hydrolase_dom"/>
</dbReference>
<dbReference type="PRINTS" id="PR00502">
    <property type="entry name" value="NUDIXFAMILY"/>
</dbReference>
<dbReference type="SUPFAM" id="SSF55811">
    <property type="entry name" value="Nudix"/>
    <property type="match status" value="1"/>
</dbReference>
<dbReference type="Pfam" id="PF00300">
    <property type="entry name" value="His_Phos_1"/>
    <property type="match status" value="1"/>
</dbReference>
<dbReference type="CDD" id="cd03673">
    <property type="entry name" value="NUDIX_Ap6A_hydrolase"/>
    <property type="match status" value="1"/>
</dbReference>